<evidence type="ECO:0000256" key="10">
    <source>
        <dbReference type="ARBA" id="ARBA00023167"/>
    </source>
</evidence>
<dbReference type="NCBIfam" id="TIGR00677">
    <property type="entry name" value="fadh2_euk"/>
    <property type="match status" value="1"/>
</dbReference>
<dbReference type="Pfam" id="PF21895">
    <property type="entry name" value="MTHFR_C"/>
    <property type="match status" value="1"/>
</dbReference>
<dbReference type="FunFam" id="3.20.20.220:FF:000002">
    <property type="entry name" value="Methylenetetrahydrofolate reductase"/>
    <property type="match status" value="1"/>
</dbReference>
<dbReference type="Gene3D" id="3.20.20.220">
    <property type="match status" value="1"/>
</dbReference>
<keyword evidence="10" id="KW-0486">Methionine biosynthesis</keyword>
<evidence type="ECO:0000256" key="9">
    <source>
        <dbReference type="ARBA" id="ARBA00023027"/>
    </source>
</evidence>
<evidence type="ECO:0000256" key="11">
    <source>
        <dbReference type="ARBA" id="ARBA00034478"/>
    </source>
</evidence>
<dbReference type="GO" id="GO:0035999">
    <property type="term" value="P:tetrahydrofolate interconversion"/>
    <property type="evidence" value="ECO:0007669"/>
    <property type="project" value="UniProtKB-UniPathway"/>
</dbReference>
<dbReference type="PANTHER" id="PTHR45754">
    <property type="entry name" value="METHYLENETETRAHYDROFOLATE REDUCTASE"/>
    <property type="match status" value="1"/>
</dbReference>
<dbReference type="Proteomes" id="UP000070444">
    <property type="component" value="Unassembled WGS sequence"/>
</dbReference>
<keyword evidence="7" id="KW-0521">NADP</keyword>
<sequence>MRISEKLNQKIKENKAYWSFEYFPPKTAQGVINLYDRMDRMYRLGPEYIDVTWGAGGTTSDLTVEICTTAQQVHGLETSMHLTCTNMPKEKIDIALKQAKQAGIQNILALRGDPPRGQENWEKCENGFSYAVDLVKYIKEQYGDYFCISVAGYPEGHIDSGDDKEIDIQYLKEKVDAGAEYIVTQLFYDVPLFLSWVQKCRQAGINVPIVPGIMPIQSYNGFKRMTTLSKTLVPQFIQNSLDPIKDDDQAVKDYGVQLAIDMCKQILNAGITGFHFYTLNLEKSARLILEGLQFVNPAELYRPLPWNPSLAKNRENESVRPIFWKNRTQSYISRTEQWDDFPNGRWGDSRSPAYGELDGYGISLKFNKQQALDIWDHPTTVEQLSELFAKYCQGKVSALPWCDQSLDNETRTIENELVQTNHLGFLTINSQPSVNGAKSSDRVFGWGPKNGYVYQKAYIEFFCSPEKLSTLIEEINKNPQVTYYAVNKRGDLKTNNQIEGPIAVTWGVFPGREIAQPTIVEASSFMAWKDEAFELWSQWGKLYDSGSDSEKLFANIRDNWFLVNVVDNDFTSSNKIFEIFGITPSYTENGSAAQRLTPPPKF</sequence>
<comment type="cofactor">
    <cofactor evidence="1">
        <name>FAD</name>
        <dbReference type="ChEBI" id="CHEBI:57692"/>
    </cofactor>
</comment>
<dbReference type="CDD" id="cd00537">
    <property type="entry name" value="MTHFR"/>
    <property type="match status" value="1"/>
</dbReference>
<keyword evidence="9" id="KW-0520">NAD</keyword>
<evidence type="ECO:0000256" key="2">
    <source>
        <dbReference type="ARBA" id="ARBA00004777"/>
    </source>
</evidence>
<organism evidence="15 16">
    <name type="scientific">Conidiobolus coronatus (strain ATCC 28846 / CBS 209.66 / NRRL 28638)</name>
    <name type="common">Delacroixia coronata</name>
    <dbReference type="NCBI Taxonomy" id="796925"/>
    <lineage>
        <taxon>Eukaryota</taxon>
        <taxon>Fungi</taxon>
        <taxon>Fungi incertae sedis</taxon>
        <taxon>Zoopagomycota</taxon>
        <taxon>Entomophthoromycotina</taxon>
        <taxon>Entomophthoromycetes</taxon>
        <taxon>Entomophthorales</taxon>
        <taxon>Ancylistaceae</taxon>
        <taxon>Conidiobolus</taxon>
    </lineage>
</organism>
<dbReference type="InterPro" id="IPR029041">
    <property type="entry name" value="FAD-linked_oxidoreductase-like"/>
</dbReference>
<dbReference type="OMA" id="AWKEEFY"/>
<dbReference type="STRING" id="796925.A0A137NYW7"/>
<dbReference type="InterPro" id="IPR004621">
    <property type="entry name" value="Fadh2_euk"/>
</dbReference>
<evidence type="ECO:0000256" key="1">
    <source>
        <dbReference type="ARBA" id="ARBA00001974"/>
    </source>
</evidence>
<keyword evidence="8" id="KW-0560">Oxidoreductase</keyword>
<comment type="similarity">
    <text evidence="3">Belongs to the methylenetetrahydrofolate reductase family.</text>
</comment>
<keyword evidence="5" id="KW-0285">Flavoprotein</keyword>
<accession>A0A137NYW7</accession>
<reference evidence="15 16" key="1">
    <citation type="journal article" date="2015" name="Genome Biol. Evol.">
        <title>Phylogenomic analyses indicate that early fungi evolved digesting cell walls of algal ancestors of land plants.</title>
        <authorList>
            <person name="Chang Y."/>
            <person name="Wang S."/>
            <person name="Sekimoto S."/>
            <person name="Aerts A.L."/>
            <person name="Choi C."/>
            <person name="Clum A."/>
            <person name="LaButti K.M."/>
            <person name="Lindquist E.A."/>
            <person name="Yee Ngan C."/>
            <person name="Ohm R.A."/>
            <person name="Salamov A.A."/>
            <person name="Grigoriev I.V."/>
            <person name="Spatafora J.W."/>
            <person name="Berbee M.L."/>
        </authorList>
    </citation>
    <scope>NUCLEOTIDE SEQUENCE [LARGE SCALE GENOMIC DNA]</scope>
    <source>
        <strain evidence="15 16">NRRL 28638</strain>
    </source>
</reference>
<gene>
    <name evidence="15" type="ORF">CONCODRAFT_166923</name>
</gene>
<dbReference type="EC" id="1.5.1.54" evidence="12"/>
<evidence type="ECO:0000256" key="5">
    <source>
        <dbReference type="ARBA" id="ARBA00022630"/>
    </source>
</evidence>
<protein>
    <recommendedName>
        <fullName evidence="12">methylenetetrahydrofolate reductase (NADH)</fullName>
        <ecNumber evidence="12">1.5.1.54</ecNumber>
    </recommendedName>
</protein>
<dbReference type="UniPathway" id="UPA00193"/>
<comment type="pathway">
    <text evidence="11">Amino-acid biosynthesis; L-methionine biosynthesis via de novo pathway.</text>
</comment>
<dbReference type="GO" id="GO:0071949">
    <property type="term" value="F:FAD binding"/>
    <property type="evidence" value="ECO:0007669"/>
    <property type="project" value="TreeGrafter"/>
</dbReference>
<proteinExistence type="inferred from homology"/>
<evidence type="ECO:0000256" key="4">
    <source>
        <dbReference type="ARBA" id="ARBA00022605"/>
    </source>
</evidence>
<evidence type="ECO:0000256" key="6">
    <source>
        <dbReference type="ARBA" id="ARBA00022827"/>
    </source>
</evidence>
<dbReference type="InterPro" id="IPR004620">
    <property type="entry name" value="MTHF_reductase_bac"/>
</dbReference>
<comment type="pathway">
    <text evidence="2 13">One-carbon metabolism; tetrahydrofolate interconversion.</text>
</comment>
<keyword evidence="16" id="KW-1185">Reference proteome</keyword>
<evidence type="ECO:0000256" key="3">
    <source>
        <dbReference type="ARBA" id="ARBA00006743"/>
    </source>
</evidence>
<evidence type="ECO:0000256" key="13">
    <source>
        <dbReference type="RuleBase" id="RU004254"/>
    </source>
</evidence>
<keyword evidence="6" id="KW-0274">FAD</keyword>
<name>A0A137NYW7_CONC2</name>
<evidence type="ECO:0000313" key="15">
    <source>
        <dbReference type="EMBL" id="KXN68030.1"/>
    </source>
</evidence>
<dbReference type="InterPro" id="IPR053806">
    <property type="entry name" value="MTHFR_C"/>
</dbReference>
<evidence type="ECO:0000256" key="8">
    <source>
        <dbReference type="ARBA" id="ARBA00023002"/>
    </source>
</evidence>
<dbReference type="GO" id="GO:0106312">
    <property type="term" value="F:methylenetetrahydrofolate reductase (NADH) activity"/>
    <property type="evidence" value="ECO:0007669"/>
    <property type="project" value="UniProtKB-EC"/>
</dbReference>
<evidence type="ECO:0000256" key="7">
    <source>
        <dbReference type="ARBA" id="ARBA00022857"/>
    </source>
</evidence>
<dbReference type="GO" id="GO:0009086">
    <property type="term" value="P:methionine biosynthetic process"/>
    <property type="evidence" value="ECO:0007669"/>
    <property type="project" value="UniProtKB-KW"/>
</dbReference>
<dbReference type="OrthoDB" id="16284at2759"/>
<evidence type="ECO:0000259" key="14">
    <source>
        <dbReference type="Pfam" id="PF21895"/>
    </source>
</evidence>
<dbReference type="GO" id="GO:0005829">
    <property type="term" value="C:cytosol"/>
    <property type="evidence" value="ECO:0007669"/>
    <property type="project" value="InterPro"/>
</dbReference>
<evidence type="ECO:0000256" key="12">
    <source>
        <dbReference type="ARBA" id="ARBA00034529"/>
    </source>
</evidence>
<dbReference type="Pfam" id="PF02219">
    <property type="entry name" value="MTHFR"/>
    <property type="match status" value="1"/>
</dbReference>
<dbReference type="NCBIfam" id="TIGR00676">
    <property type="entry name" value="fadh2"/>
    <property type="match status" value="1"/>
</dbReference>
<feature type="domain" description="MTHFR SAM-binding regulatory" evidence="14">
    <location>
        <begin position="302"/>
        <end position="579"/>
    </location>
</feature>
<dbReference type="SUPFAM" id="SSF51730">
    <property type="entry name" value="FAD-linked oxidoreductase"/>
    <property type="match status" value="1"/>
</dbReference>
<keyword evidence="4" id="KW-0028">Amino-acid biosynthesis</keyword>
<evidence type="ECO:0000313" key="16">
    <source>
        <dbReference type="Proteomes" id="UP000070444"/>
    </source>
</evidence>
<dbReference type="PANTHER" id="PTHR45754:SF3">
    <property type="entry name" value="METHYLENETETRAHYDROFOLATE REDUCTASE (NADPH)"/>
    <property type="match status" value="1"/>
</dbReference>
<dbReference type="AlphaFoldDB" id="A0A137NYW7"/>
<dbReference type="InterPro" id="IPR003171">
    <property type="entry name" value="Mehydrof_redctse-like"/>
</dbReference>
<dbReference type="EMBL" id="KQ964599">
    <property type="protein sequence ID" value="KXN68030.1"/>
    <property type="molecule type" value="Genomic_DNA"/>
</dbReference>